<sequence length="509" mass="55656">MKGDYSRIRFDAANRFSRVLEQQGRVALDADANERNEILLYYLRTLARDIFGDYGGPIAEGGFALELVDDKLMIGEGRYYVHGILCESDGTHHYVDQPDYVPAEPDPNGSGGDGLRAFLKSKTPNDQRYWAYLDVWERHVTALEDERLREVALGGPDTCARTKVVWQVKARAFDDIVESLEARAESLKKRIKEIEDAGGDASAEKARLARVEDALEQLRTKPAEACAAPLEDFDDGTGGMSARLEKALQPKTPCIIAPDARYRGAENQLYRVEIHRGGAAGQATFKWSRDNGSIAALLLKNDGGSQLKVSDASGFYAGAWVELSETARELRGDPGVLVRIVRVDDDTLIVDADSVAAAKTVVVDPKRSTVRLWNQEGDGLGNGVALLATNPVDWLDLEDGVQVRFDPTGDYRSGDCWLIPARVAGGPDGGIEWPDGDAPQPPRRSEHHYAPLGWIGWLRSPTGQSTIKIDGCLCTLKPLTPCQQQAVRPTRPPVDGTRGAAGRGRRGKP</sequence>
<evidence type="ECO:0000313" key="3">
    <source>
        <dbReference type="EMBL" id="MDC8016086.1"/>
    </source>
</evidence>
<evidence type="ECO:0000313" key="4">
    <source>
        <dbReference type="Proteomes" id="UP001139971"/>
    </source>
</evidence>
<dbReference type="Proteomes" id="UP001139971">
    <property type="component" value="Unassembled WGS sequence"/>
</dbReference>
<dbReference type="InterPro" id="IPR045392">
    <property type="entry name" value="DUF6519"/>
</dbReference>
<comment type="caution">
    <text evidence="3">The sequence shown here is derived from an EMBL/GenBank/DDBJ whole genome shotgun (WGS) entry which is preliminary data.</text>
</comment>
<accession>A0A9X3YPH8</accession>
<keyword evidence="1" id="KW-0175">Coiled coil</keyword>
<reference evidence="3" key="1">
    <citation type="submission" date="2023-02" db="EMBL/GenBank/DDBJ databases">
        <title>Tahibacter soli sp. nov. isolated from soil.</title>
        <authorList>
            <person name="Baek J.H."/>
            <person name="Lee J.K."/>
            <person name="Choi D.G."/>
            <person name="Jeon C.O."/>
        </authorList>
    </citation>
    <scope>NUCLEOTIDE SEQUENCE</scope>
    <source>
        <strain evidence="3">BL</strain>
    </source>
</reference>
<feature type="region of interest" description="Disordered" evidence="2">
    <location>
        <begin position="484"/>
        <end position="509"/>
    </location>
</feature>
<proteinExistence type="predicted"/>
<dbReference type="Pfam" id="PF20129">
    <property type="entry name" value="DUF6519"/>
    <property type="match status" value="2"/>
</dbReference>
<dbReference type="AlphaFoldDB" id="A0A9X3YPH8"/>
<feature type="region of interest" description="Disordered" evidence="2">
    <location>
        <begin position="428"/>
        <end position="447"/>
    </location>
</feature>
<protein>
    <submittedName>
        <fullName evidence="3">DUF6519 domain-containing protein</fullName>
    </submittedName>
</protein>
<dbReference type="EMBL" id="JAOVZO020000023">
    <property type="protein sequence ID" value="MDC8016086.1"/>
    <property type="molecule type" value="Genomic_DNA"/>
</dbReference>
<dbReference type="RefSeq" id="WP_263542626.1">
    <property type="nucleotide sequence ID" value="NZ_JAOVZO020000023.1"/>
</dbReference>
<evidence type="ECO:0000256" key="1">
    <source>
        <dbReference type="SAM" id="Coils"/>
    </source>
</evidence>
<gene>
    <name evidence="3" type="ORF">OD750_026470</name>
</gene>
<keyword evidence="4" id="KW-1185">Reference proteome</keyword>
<organism evidence="3 4">
    <name type="scientific">Tahibacter soli</name>
    <dbReference type="NCBI Taxonomy" id="2983605"/>
    <lineage>
        <taxon>Bacteria</taxon>
        <taxon>Pseudomonadati</taxon>
        <taxon>Pseudomonadota</taxon>
        <taxon>Gammaproteobacteria</taxon>
        <taxon>Lysobacterales</taxon>
        <taxon>Rhodanobacteraceae</taxon>
        <taxon>Tahibacter</taxon>
    </lineage>
</organism>
<name>A0A9X3YPH8_9GAMM</name>
<evidence type="ECO:0000256" key="2">
    <source>
        <dbReference type="SAM" id="MobiDB-lite"/>
    </source>
</evidence>
<feature type="coiled-coil region" evidence="1">
    <location>
        <begin position="170"/>
        <end position="221"/>
    </location>
</feature>